<evidence type="ECO:0000256" key="1">
    <source>
        <dbReference type="SAM" id="Coils"/>
    </source>
</evidence>
<dbReference type="AlphaFoldDB" id="A0A1M2V9H2"/>
<dbReference type="PANTHER" id="PTHR36223">
    <property type="entry name" value="BETA-LACTAMASE-TYPE TRANSPEPTIDASE FOLD DOMAIN CONTAINING PROTEIN"/>
    <property type="match status" value="1"/>
</dbReference>
<organism evidence="4 5">
    <name type="scientific">Trametes pubescens</name>
    <name type="common">White-rot fungus</name>
    <dbReference type="NCBI Taxonomy" id="154538"/>
    <lineage>
        <taxon>Eukaryota</taxon>
        <taxon>Fungi</taxon>
        <taxon>Dikarya</taxon>
        <taxon>Basidiomycota</taxon>
        <taxon>Agaricomycotina</taxon>
        <taxon>Agaricomycetes</taxon>
        <taxon>Polyporales</taxon>
        <taxon>Polyporaceae</taxon>
        <taxon>Trametes</taxon>
    </lineage>
</organism>
<sequence>MPVELNGYSAHICCDGKELETYDVRVEDEKNISCWIPSEEGKRFIVHWSDESSSTTMQVKVLVDGRCIGITAHPPNRTGRRDGMFETSGTLRPFLFAPLLLTDDDALLDDNVNADLGTVQIEMMLVQRYERKKKSQSLRRHVPDIGPLHERSKKAGVHATAFGQPQEVTPSTTSYIPLGVDKEPFAIFKFRYRPLELLQANGIAPLPAKSTTSKKRPLEDVDELDCAGPSSRKDRHTKPVVTVKPEATDDADDDDDMQFLEEQLQMMQRRVEEARAAKRAKNNVKREMSPIPYVAFKGTVRASAPPSVPYFRAGAPQSRWSQYSFAETTAAPIRAVLAREHARSTQNGHYLGWFAKFKDTRGRDRLV</sequence>
<evidence type="ECO:0000313" key="5">
    <source>
        <dbReference type="Proteomes" id="UP000184267"/>
    </source>
</evidence>
<proteinExistence type="predicted"/>
<accession>A0A1M2V9H2</accession>
<reference evidence="4 5" key="1">
    <citation type="submission" date="2016-10" db="EMBL/GenBank/DDBJ databases">
        <title>Genome sequence of the basidiomycete white-rot fungus Trametes pubescens.</title>
        <authorList>
            <person name="Makela M.R."/>
            <person name="Granchi Z."/>
            <person name="Peng M."/>
            <person name="De Vries R.P."/>
            <person name="Grigoriev I."/>
            <person name="Riley R."/>
            <person name="Hilden K."/>
        </authorList>
    </citation>
    <scope>NUCLEOTIDE SEQUENCE [LARGE SCALE GENOMIC DNA]</scope>
    <source>
        <strain evidence="4 5">FBCC735</strain>
    </source>
</reference>
<name>A0A1M2V9H2_TRAPU</name>
<dbReference type="STRING" id="154538.A0A1M2V9H2"/>
<dbReference type="InterPro" id="IPR057678">
    <property type="entry name" value="DUF7918"/>
</dbReference>
<feature type="region of interest" description="Disordered" evidence="2">
    <location>
        <begin position="208"/>
        <end position="253"/>
    </location>
</feature>
<keyword evidence="5" id="KW-1185">Reference proteome</keyword>
<evidence type="ECO:0000256" key="2">
    <source>
        <dbReference type="SAM" id="MobiDB-lite"/>
    </source>
</evidence>
<feature type="domain" description="DUF7918" evidence="3">
    <location>
        <begin position="9"/>
        <end position="205"/>
    </location>
</feature>
<dbReference type="Pfam" id="PF25534">
    <property type="entry name" value="DUF7918"/>
    <property type="match status" value="1"/>
</dbReference>
<protein>
    <recommendedName>
        <fullName evidence="3">DUF7918 domain-containing protein</fullName>
    </recommendedName>
</protein>
<dbReference type="Proteomes" id="UP000184267">
    <property type="component" value="Unassembled WGS sequence"/>
</dbReference>
<evidence type="ECO:0000259" key="3">
    <source>
        <dbReference type="Pfam" id="PF25534"/>
    </source>
</evidence>
<evidence type="ECO:0000313" key="4">
    <source>
        <dbReference type="EMBL" id="OJT04175.1"/>
    </source>
</evidence>
<gene>
    <name evidence="4" type="ORF">TRAPUB_5127</name>
</gene>
<keyword evidence="1" id="KW-0175">Coiled coil</keyword>
<dbReference type="EMBL" id="MNAD01001557">
    <property type="protein sequence ID" value="OJT04175.1"/>
    <property type="molecule type" value="Genomic_DNA"/>
</dbReference>
<dbReference type="OrthoDB" id="3364132at2759"/>
<comment type="caution">
    <text evidence="4">The sequence shown here is derived from an EMBL/GenBank/DDBJ whole genome shotgun (WGS) entry which is preliminary data.</text>
</comment>
<dbReference type="PANTHER" id="PTHR36223:SF1">
    <property type="entry name" value="TRANSCRIPTION ELONGATION FACTOR EAF N-TERMINAL DOMAIN-CONTAINING PROTEIN"/>
    <property type="match status" value="1"/>
</dbReference>
<feature type="coiled-coil region" evidence="1">
    <location>
        <begin position="257"/>
        <end position="287"/>
    </location>
</feature>
<dbReference type="OMA" id="RTISCWI"/>